<dbReference type="AlphaFoldDB" id="A0A2M6WQU5"/>
<evidence type="ECO:0000313" key="5">
    <source>
        <dbReference type="Proteomes" id="UP000228900"/>
    </source>
</evidence>
<dbReference type="InterPro" id="IPR001789">
    <property type="entry name" value="Sig_transdc_resp-reg_receiver"/>
</dbReference>
<accession>A0A2M6WQU5</accession>
<keyword evidence="1 2" id="KW-0597">Phosphoprotein</keyword>
<evidence type="ECO:0000313" key="4">
    <source>
        <dbReference type="EMBL" id="PIT95187.1"/>
    </source>
</evidence>
<dbReference type="PROSITE" id="PS50110">
    <property type="entry name" value="RESPONSE_REGULATORY"/>
    <property type="match status" value="1"/>
</dbReference>
<dbReference type="PANTHER" id="PTHR44591">
    <property type="entry name" value="STRESS RESPONSE REGULATOR PROTEIN 1"/>
    <property type="match status" value="1"/>
</dbReference>
<proteinExistence type="predicted"/>
<dbReference type="Pfam" id="PF00072">
    <property type="entry name" value="Response_reg"/>
    <property type="match status" value="1"/>
</dbReference>
<dbReference type="InterPro" id="IPR011006">
    <property type="entry name" value="CheY-like_superfamily"/>
</dbReference>
<sequence length="123" mass="13802">MTGKKILIVEDEVSIASALKIKLEREGYLVFLGTNGQEGLDLVLKEVPDLILLDIAMPIMDGITMMKKLRADVVGKTMDILILTNSTRPNDISDILQYGVVDYLLKSQWRLDDLVEKIKTIVK</sequence>
<evidence type="ECO:0000259" key="3">
    <source>
        <dbReference type="PROSITE" id="PS50110"/>
    </source>
</evidence>
<protein>
    <recommendedName>
        <fullName evidence="3">Response regulatory domain-containing protein</fullName>
    </recommendedName>
</protein>
<feature type="domain" description="Response regulatory" evidence="3">
    <location>
        <begin position="5"/>
        <end position="121"/>
    </location>
</feature>
<evidence type="ECO:0000256" key="1">
    <source>
        <dbReference type="ARBA" id="ARBA00022553"/>
    </source>
</evidence>
<evidence type="ECO:0000256" key="2">
    <source>
        <dbReference type="PROSITE-ProRule" id="PRU00169"/>
    </source>
</evidence>
<dbReference type="SMART" id="SM00448">
    <property type="entry name" value="REC"/>
    <property type="match status" value="1"/>
</dbReference>
<reference evidence="5" key="1">
    <citation type="submission" date="2017-09" db="EMBL/GenBank/DDBJ databases">
        <title>Depth-based differentiation of microbial function through sediment-hosted aquifers and enrichment of novel symbionts in the deep terrestrial subsurface.</title>
        <authorList>
            <person name="Probst A.J."/>
            <person name="Ladd B."/>
            <person name="Jarett J.K."/>
            <person name="Geller-Mcgrath D.E."/>
            <person name="Sieber C.M.K."/>
            <person name="Emerson J.B."/>
            <person name="Anantharaman K."/>
            <person name="Thomas B.C."/>
            <person name="Malmstrom R."/>
            <person name="Stieglmeier M."/>
            <person name="Klingl A."/>
            <person name="Woyke T."/>
            <person name="Ryan C.M."/>
            <person name="Banfield J.F."/>
        </authorList>
    </citation>
    <scope>NUCLEOTIDE SEQUENCE [LARGE SCALE GENOMIC DNA]</scope>
</reference>
<dbReference type="InterPro" id="IPR050595">
    <property type="entry name" value="Bact_response_regulator"/>
</dbReference>
<gene>
    <name evidence="4" type="ORF">COT98_00820</name>
</gene>
<dbReference type="EMBL" id="PFAQ01000016">
    <property type="protein sequence ID" value="PIT95187.1"/>
    <property type="molecule type" value="Genomic_DNA"/>
</dbReference>
<dbReference type="Gene3D" id="3.40.50.2300">
    <property type="match status" value="1"/>
</dbReference>
<dbReference type="Proteomes" id="UP000228900">
    <property type="component" value="Unassembled WGS sequence"/>
</dbReference>
<comment type="caution">
    <text evidence="4">The sequence shown here is derived from an EMBL/GenBank/DDBJ whole genome shotgun (WGS) entry which is preliminary data.</text>
</comment>
<dbReference type="SUPFAM" id="SSF52172">
    <property type="entry name" value="CheY-like"/>
    <property type="match status" value="1"/>
</dbReference>
<dbReference type="PANTHER" id="PTHR44591:SF3">
    <property type="entry name" value="RESPONSE REGULATORY DOMAIN-CONTAINING PROTEIN"/>
    <property type="match status" value="1"/>
</dbReference>
<dbReference type="GO" id="GO:0000160">
    <property type="term" value="P:phosphorelay signal transduction system"/>
    <property type="evidence" value="ECO:0007669"/>
    <property type="project" value="InterPro"/>
</dbReference>
<feature type="modified residue" description="4-aspartylphosphate" evidence="2">
    <location>
        <position position="54"/>
    </location>
</feature>
<dbReference type="CDD" id="cd00156">
    <property type="entry name" value="REC"/>
    <property type="match status" value="1"/>
</dbReference>
<organism evidence="4 5">
    <name type="scientific">Candidatus Falkowbacteria bacterium CG10_big_fil_rev_8_21_14_0_10_39_9</name>
    <dbReference type="NCBI Taxonomy" id="1974566"/>
    <lineage>
        <taxon>Bacteria</taxon>
        <taxon>Candidatus Falkowiibacteriota</taxon>
    </lineage>
</organism>
<name>A0A2M6WQU5_9BACT</name>